<dbReference type="InterPro" id="IPR028081">
    <property type="entry name" value="Leu-bd"/>
</dbReference>
<dbReference type="Gene3D" id="3.40.50.2300">
    <property type="match status" value="2"/>
</dbReference>
<evidence type="ECO:0000313" key="6">
    <source>
        <dbReference type="Proteomes" id="UP000325161"/>
    </source>
</evidence>
<dbReference type="Pfam" id="PF13458">
    <property type="entry name" value="Peripla_BP_6"/>
    <property type="match status" value="1"/>
</dbReference>
<dbReference type="RefSeq" id="WP_148816157.1">
    <property type="nucleotide sequence ID" value="NZ_CP043046.1"/>
</dbReference>
<dbReference type="SUPFAM" id="SSF53822">
    <property type="entry name" value="Periplasmic binding protein-like I"/>
    <property type="match status" value="1"/>
</dbReference>
<dbReference type="InterPro" id="IPR028082">
    <property type="entry name" value="Peripla_BP_I"/>
</dbReference>
<evidence type="ECO:0000313" key="5">
    <source>
        <dbReference type="EMBL" id="QEI07110.1"/>
    </source>
</evidence>
<feature type="chain" id="PRO_5023097544" evidence="3">
    <location>
        <begin position="25"/>
        <end position="403"/>
    </location>
</feature>
<gene>
    <name evidence="5" type="ORF">FXN63_15635</name>
</gene>
<feature type="domain" description="Leucine-binding protein" evidence="4">
    <location>
        <begin position="31"/>
        <end position="366"/>
    </location>
</feature>
<sequence length="403" mass="43364">MKLNTLASAIATLGLICATGAAQAQANSDVIRIGFITDGSSVYADIDGPAGAEAIRMAVADFGGTLNGKKIEVLYADHQNKADVASSRAREWFDQQNVQLLIGGTNSATSLAMQQVAAEKKRAFISVGAGSSRITNEACTPYSIHYAYDTVALAKGTGNAVVKQGGKNWYFLTADYAFGQSLQEDATKVVNAAGGKVVGSTKHPLAAPDFSSFLLQAQSSKADILALANAGGDTIAAIKAADEFGVTKSMKLAGLLVFINDTHAVGLQAMQGLYLTDGWYWNMNDETRAWSAKFEAKVKRKPSMLQAADYSATMQWLNAAKATNSTSAEDTIKYMKENKINDFFAKNGYVREDGRMIYDMYLMQVKTPAESKGPWDYYKVVATLPGEEVYTTRAESRCSLIKK</sequence>
<dbReference type="CDD" id="cd06327">
    <property type="entry name" value="PBP1_SBP-like"/>
    <property type="match status" value="1"/>
</dbReference>
<feature type="signal peptide" evidence="3">
    <location>
        <begin position="1"/>
        <end position="24"/>
    </location>
</feature>
<dbReference type="InterPro" id="IPR051010">
    <property type="entry name" value="BCAA_transport"/>
</dbReference>
<protein>
    <submittedName>
        <fullName evidence="5">ABC transporter substrate-binding protein</fullName>
    </submittedName>
</protein>
<dbReference type="KEGG" id="pacr:FXN63_15635"/>
<dbReference type="Proteomes" id="UP000325161">
    <property type="component" value="Chromosome"/>
</dbReference>
<dbReference type="PANTHER" id="PTHR30483">
    <property type="entry name" value="LEUCINE-SPECIFIC-BINDING PROTEIN"/>
    <property type="match status" value="1"/>
</dbReference>
<evidence type="ECO:0000259" key="4">
    <source>
        <dbReference type="Pfam" id="PF13458"/>
    </source>
</evidence>
<keyword evidence="2 3" id="KW-0732">Signal</keyword>
<name>A0A5C0B1T2_9BURK</name>
<organism evidence="5 6">
    <name type="scientific">Pigmentiphaga aceris</name>
    <dbReference type="NCBI Taxonomy" id="1940612"/>
    <lineage>
        <taxon>Bacteria</taxon>
        <taxon>Pseudomonadati</taxon>
        <taxon>Pseudomonadota</taxon>
        <taxon>Betaproteobacteria</taxon>
        <taxon>Burkholderiales</taxon>
        <taxon>Alcaligenaceae</taxon>
        <taxon>Pigmentiphaga</taxon>
    </lineage>
</organism>
<evidence type="ECO:0000256" key="2">
    <source>
        <dbReference type="ARBA" id="ARBA00022729"/>
    </source>
</evidence>
<reference evidence="5 6" key="1">
    <citation type="submission" date="2019-08" db="EMBL/GenBank/DDBJ databases">
        <title>Amphibian skin-associated Pigmentiphaga: genome sequence and occurrence across geography and hosts.</title>
        <authorList>
            <person name="Bletz M.C."/>
            <person name="Bunk B."/>
            <person name="Sproeer C."/>
            <person name="Biwer P."/>
            <person name="Reiter S."/>
            <person name="Rabemananjara F.C.E."/>
            <person name="Schulz S."/>
            <person name="Overmann J."/>
            <person name="Vences M."/>
        </authorList>
    </citation>
    <scope>NUCLEOTIDE SEQUENCE [LARGE SCALE GENOMIC DNA]</scope>
    <source>
        <strain evidence="5 6">Mada1488</strain>
    </source>
</reference>
<dbReference type="OrthoDB" id="8887944at2"/>
<proteinExistence type="inferred from homology"/>
<evidence type="ECO:0000256" key="1">
    <source>
        <dbReference type="ARBA" id="ARBA00010062"/>
    </source>
</evidence>
<dbReference type="EMBL" id="CP043046">
    <property type="protein sequence ID" value="QEI07110.1"/>
    <property type="molecule type" value="Genomic_DNA"/>
</dbReference>
<evidence type="ECO:0000256" key="3">
    <source>
        <dbReference type="SAM" id="SignalP"/>
    </source>
</evidence>
<keyword evidence="6" id="KW-1185">Reference proteome</keyword>
<accession>A0A5C0B1T2</accession>
<comment type="similarity">
    <text evidence="1">Belongs to the leucine-binding protein family.</text>
</comment>
<dbReference type="AlphaFoldDB" id="A0A5C0B1T2"/>
<dbReference type="PANTHER" id="PTHR30483:SF6">
    <property type="entry name" value="PERIPLASMIC BINDING PROTEIN OF ABC TRANSPORTER FOR NATURAL AMINO ACIDS"/>
    <property type="match status" value="1"/>
</dbReference>